<dbReference type="EMBL" id="CM047736">
    <property type="protein sequence ID" value="KAJ0052667.1"/>
    <property type="molecule type" value="Genomic_DNA"/>
</dbReference>
<proteinExistence type="predicted"/>
<reference evidence="2" key="1">
    <citation type="journal article" date="2023" name="G3 (Bethesda)">
        <title>Genome assembly and association tests identify interacting loci associated with vigor, precocity, and sex in interspecific pistachio rootstocks.</title>
        <authorList>
            <person name="Palmer W."/>
            <person name="Jacygrad E."/>
            <person name="Sagayaradj S."/>
            <person name="Cavanaugh K."/>
            <person name="Han R."/>
            <person name="Bertier L."/>
            <person name="Beede B."/>
            <person name="Kafkas S."/>
            <person name="Golino D."/>
            <person name="Preece J."/>
            <person name="Michelmore R."/>
        </authorList>
    </citation>
    <scope>NUCLEOTIDE SEQUENCE [LARGE SCALE GENOMIC DNA]</scope>
</reference>
<evidence type="ECO:0000313" key="2">
    <source>
        <dbReference type="Proteomes" id="UP001163603"/>
    </source>
</evidence>
<name>A0ACC0ZKW1_9ROSI</name>
<organism evidence="1 2">
    <name type="scientific">Pistacia integerrima</name>
    <dbReference type="NCBI Taxonomy" id="434235"/>
    <lineage>
        <taxon>Eukaryota</taxon>
        <taxon>Viridiplantae</taxon>
        <taxon>Streptophyta</taxon>
        <taxon>Embryophyta</taxon>
        <taxon>Tracheophyta</taxon>
        <taxon>Spermatophyta</taxon>
        <taxon>Magnoliopsida</taxon>
        <taxon>eudicotyledons</taxon>
        <taxon>Gunneridae</taxon>
        <taxon>Pentapetalae</taxon>
        <taxon>rosids</taxon>
        <taxon>malvids</taxon>
        <taxon>Sapindales</taxon>
        <taxon>Anacardiaceae</taxon>
        <taxon>Pistacia</taxon>
    </lineage>
</organism>
<comment type="caution">
    <text evidence="1">The sequence shown here is derived from an EMBL/GenBank/DDBJ whole genome shotgun (WGS) entry which is preliminary data.</text>
</comment>
<gene>
    <name evidence="1" type="ORF">Pint_03375</name>
</gene>
<accession>A0ACC0ZKW1</accession>
<keyword evidence="2" id="KW-1185">Reference proteome</keyword>
<dbReference type="Proteomes" id="UP001163603">
    <property type="component" value="Chromosome 1"/>
</dbReference>
<evidence type="ECO:0000313" key="1">
    <source>
        <dbReference type="EMBL" id="KAJ0052667.1"/>
    </source>
</evidence>
<sequence>MAVSRLPHSLNLLHTNTNNHNLPVSRVSLSPPATANTSYTIYPAKHFQRIFTKNKPFHNHTVSTDFPSLWKTIIFPNELVEDDRVLIEEYAEEKNGASEQVKTEEEEVIASLVNRLMAVVEKMREREMQKFLSKVNKELSYEDSVILAEETSKEIVNKFLEKPIAYLRNNDGRTIEQKLKDFSFLIGVLENSCPANQR</sequence>
<protein>
    <submittedName>
        <fullName evidence="1">Uncharacterized protein</fullName>
    </submittedName>
</protein>